<dbReference type="HOGENOM" id="CLU_2270169_0_0_1"/>
<comment type="caution">
    <text evidence="1">The sequence shown here is derived from an EMBL/GenBank/DDBJ whole genome shotgun (WGS) entry which is preliminary data.</text>
</comment>
<evidence type="ECO:0000313" key="1">
    <source>
        <dbReference type="EMBL" id="ESK90309.1"/>
    </source>
</evidence>
<name>V2YF43_MONRO</name>
<dbReference type="AlphaFoldDB" id="V2YF43"/>
<evidence type="ECO:0000313" key="2">
    <source>
        <dbReference type="Proteomes" id="UP000017559"/>
    </source>
</evidence>
<gene>
    <name evidence="1" type="ORF">Moror_13738</name>
</gene>
<dbReference type="KEGG" id="mrr:Moror_13738"/>
<feature type="non-terminal residue" evidence="1">
    <location>
        <position position="103"/>
    </location>
</feature>
<protein>
    <submittedName>
        <fullName evidence="1">Uncharacterized protein</fullName>
    </submittedName>
</protein>
<proteinExistence type="predicted"/>
<keyword evidence="2" id="KW-1185">Reference proteome</keyword>
<reference evidence="1 2" key="1">
    <citation type="journal article" date="2014" name="BMC Genomics">
        <title>Genome and secretome analysis of the hemibiotrophic fungal pathogen, Moniliophthora roreri, which causes frosty pod rot disease of cacao: mechanisms of the biotrophic and necrotrophic phases.</title>
        <authorList>
            <person name="Meinhardt L.W."/>
            <person name="Costa G.G.L."/>
            <person name="Thomazella D.P.T."/>
            <person name="Teixeira P.J.P.L."/>
            <person name="Carazzolle M.F."/>
            <person name="Schuster S.C."/>
            <person name="Carlson J.E."/>
            <person name="Guiltinan M.J."/>
            <person name="Mieczkowski P."/>
            <person name="Farmer A."/>
            <person name="Ramaraj T."/>
            <person name="Crozier J."/>
            <person name="Davis R.E."/>
            <person name="Shao J."/>
            <person name="Melnick R.L."/>
            <person name="Pereira G.A.G."/>
            <person name="Bailey B.A."/>
        </authorList>
    </citation>
    <scope>NUCLEOTIDE SEQUENCE [LARGE SCALE GENOMIC DNA]</scope>
    <source>
        <strain evidence="1 2">MCA 2997</strain>
    </source>
</reference>
<accession>V2YF43</accession>
<sequence length="103" mass="11329">MDLLPYNIAISSQSPAVVYLSSCDVNDAQAHVLNVASFTNLTRPRLLVLPILQNQNQNQNQIRLDLRASPTILPPEYDRSWAMNANAPAPAPACPRRVISIPP</sequence>
<organism evidence="1 2">
    <name type="scientific">Moniliophthora roreri (strain MCA 2997)</name>
    <name type="common">Cocoa frosty pod rot fungus</name>
    <name type="synonym">Crinipellis roreri</name>
    <dbReference type="NCBI Taxonomy" id="1381753"/>
    <lineage>
        <taxon>Eukaryota</taxon>
        <taxon>Fungi</taxon>
        <taxon>Dikarya</taxon>
        <taxon>Basidiomycota</taxon>
        <taxon>Agaricomycotina</taxon>
        <taxon>Agaricomycetes</taxon>
        <taxon>Agaricomycetidae</taxon>
        <taxon>Agaricales</taxon>
        <taxon>Marasmiineae</taxon>
        <taxon>Marasmiaceae</taxon>
        <taxon>Moniliophthora</taxon>
    </lineage>
</organism>
<dbReference type="Proteomes" id="UP000017559">
    <property type="component" value="Unassembled WGS sequence"/>
</dbReference>
<dbReference type="EMBL" id="AWSO01000456">
    <property type="protein sequence ID" value="ESK90309.1"/>
    <property type="molecule type" value="Genomic_DNA"/>
</dbReference>